<dbReference type="EMBL" id="JAPNKE010000002">
    <property type="protein sequence ID" value="MCY1008488.1"/>
    <property type="molecule type" value="Genomic_DNA"/>
</dbReference>
<dbReference type="Proteomes" id="UP001150924">
    <property type="component" value="Unassembled WGS sequence"/>
</dbReference>
<organism evidence="2 3">
    <name type="scientific">Nannocystis pusilla</name>
    <dbReference type="NCBI Taxonomy" id="889268"/>
    <lineage>
        <taxon>Bacteria</taxon>
        <taxon>Pseudomonadati</taxon>
        <taxon>Myxococcota</taxon>
        <taxon>Polyangia</taxon>
        <taxon>Nannocystales</taxon>
        <taxon>Nannocystaceae</taxon>
        <taxon>Nannocystis</taxon>
    </lineage>
</organism>
<dbReference type="AlphaFoldDB" id="A0A9X3J000"/>
<gene>
    <name evidence="2" type="ORF">OV079_23600</name>
</gene>
<evidence type="ECO:0000256" key="1">
    <source>
        <dbReference type="SAM" id="MobiDB-lite"/>
    </source>
</evidence>
<feature type="region of interest" description="Disordered" evidence="1">
    <location>
        <begin position="745"/>
        <end position="789"/>
    </location>
</feature>
<evidence type="ECO:0000313" key="3">
    <source>
        <dbReference type="Proteomes" id="UP001150924"/>
    </source>
</evidence>
<feature type="region of interest" description="Disordered" evidence="1">
    <location>
        <begin position="684"/>
        <end position="708"/>
    </location>
</feature>
<feature type="compositionally biased region" description="Pro residues" evidence="1">
    <location>
        <begin position="699"/>
        <end position="708"/>
    </location>
</feature>
<feature type="compositionally biased region" description="Low complexity" evidence="1">
    <location>
        <begin position="761"/>
        <end position="789"/>
    </location>
</feature>
<proteinExistence type="predicted"/>
<name>A0A9X3J000_9BACT</name>
<dbReference type="RefSeq" id="WP_267771121.1">
    <property type="nucleotide sequence ID" value="NZ_JAPNKE010000002.1"/>
</dbReference>
<keyword evidence="3" id="KW-1185">Reference proteome</keyword>
<reference evidence="2" key="1">
    <citation type="submission" date="2022-11" db="EMBL/GenBank/DDBJ databases">
        <title>Minimal conservation of predation-associated metabolite biosynthetic gene clusters underscores biosynthetic potential of Myxococcota including descriptions for ten novel species: Archangium lansinium sp. nov., Myxococcus landrumus sp. nov., Nannocystis bai.</title>
        <authorList>
            <person name="Ahearne A."/>
            <person name="Stevens C."/>
            <person name="Phillips K."/>
        </authorList>
    </citation>
    <scope>NUCLEOTIDE SEQUENCE</scope>
    <source>
        <strain evidence="2">Na p29</strain>
    </source>
</reference>
<evidence type="ECO:0000313" key="2">
    <source>
        <dbReference type="EMBL" id="MCY1008488.1"/>
    </source>
</evidence>
<sequence length="789" mass="82314">MIQPPATSTVDVVARAAACLEAAARPRGPSSAWDDAVRRVNAGDAAGAVLALAALDERARAVAALALQRLAVARGLPVSAIRAIGGPLQAKNVAGVGRDAVGWSWGRAWDAEVLPHLDVAALKGAAPSGYLAARQLQAAAERAVAAGDLAGAERLAEAIDAHHKVARAHAWCAIAAATPGVGAADLAWERAIKAAKQPPMIQDGGEEAEALASVVTALVDQRPPDHAAVAAAIAALLQLGKKRAPKDVRSNGICLAAAACARRAIRDSTHAEAWMAHAEALLGSQIDDGRPVWAARILLAAAARARGSAAGEHRQLKAIGDPLFRDVREVRALFPERAERLHRHWASGASAFAEVALIREAGGDATKWLDAAVKSACVYAGGEERAFGELIAIAWAEAPRPPWSDAPRGPVETRAHALLQRPKTDRAAAFGAAALRLLVVDEDAARAWYVAALDAGWSGRWIASDVRWLRDRALRERVAALAAAQADLDDRAWALTDLAEAWWADGEIDQALGVVGLVTAGPATDAEPSWTPFAALEQVGPLYQVPAEPAEPPPPPPGAFAEGKDALKALKAAEQRDAWAVLGQRLVDPDELRQVRAALAKGKEQGAIGSTRHVRLITLALRLGDVDAALEDARGVDPQGHSSTGLAGVTLTIAEWLLRHPEAITEARVLAVIARFAEAHGQCTQERAPGSYPTSSSPCPRPPAPTPWPPPARYATPLAGRPPSPWCSVMAATLRAPRARCVTPSVGPATAAPKRWPAPSPGLSAAAACPAARRSSPPASTRSRALGTR</sequence>
<comment type="caution">
    <text evidence="2">The sequence shown here is derived from an EMBL/GenBank/DDBJ whole genome shotgun (WGS) entry which is preliminary data.</text>
</comment>
<accession>A0A9X3J000</accession>
<protein>
    <submittedName>
        <fullName evidence="2">Uncharacterized protein</fullName>
    </submittedName>
</protein>